<keyword evidence="2" id="KW-1185">Reference proteome</keyword>
<evidence type="ECO:0000313" key="1">
    <source>
        <dbReference type="EMBL" id="CAL2083734.1"/>
    </source>
</evidence>
<organism evidence="1 2">
    <name type="scientific">Tenacibaculum platacis</name>
    <dbReference type="NCBI Taxonomy" id="3137852"/>
    <lineage>
        <taxon>Bacteria</taxon>
        <taxon>Pseudomonadati</taxon>
        <taxon>Bacteroidota</taxon>
        <taxon>Flavobacteriia</taxon>
        <taxon>Flavobacteriales</taxon>
        <taxon>Flavobacteriaceae</taxon>
        <taxon>Tenacibaculum</taxon>
    </lineage>
</organism>
<accession>A0ABM9NY65</accession>
<proteinExistence type="predicted"/>
<dbReference type="RefSeq" id="WP_348711586.1">
    <property type="nucleotide sequence ID" value="NZ_CAXIXY010000004.1"/>
</dbReference>
<evidence type="ECO:0000313" key="2">
    <source>
        <dbReference type="Proteomes" id="UP001497416"/>
    </source>
</evidence>
<comment type="caution">
    <text evidence="1">The sequence shown here is derived from an EMBL/GenBank/DDBJ whole genome shotgun (WGS) entry which is preliminary data.</text>
</comment>
<protein>
    <submittedName>
        <fullName evidence="1">Lipoprotein</fullName>
    </submittedName>
</protein>
<dbReference type="PROSITE" id="PS51257">
    <property type="entry name" value="PROKAR_LIPOPROTEIN"/>
    <property type="match status" value="1"/>
</dbReference>
<reference evidence="1 2" key="1">
    <citation type="submission" date="2024-05" db="EMBL/GenBank/DDBJ databases">
        <authorList>
            <person name="Duchaud E."/>
        </authorList>
    </citation>
    <scope>NUCLEOTIDE SEQUENCE [LARGE SCALE GENOMIC DNA]</scope>
    <source>
        <strain evidence="1">Ena-SAMPLE-TAB-13-05-2024-13:56:06:370-140302</strain>
    </source>
</reference>
<keyword evidence="1" id="KW-0449">Lipoprotein</keyword>
<dbReference type="Proteomes" id="UP001497416">
    <property type="component" value="Unassembled WGS sequence"/>
</dbReference>
<name>A0ABM9NY65_9FLAO</name>
<gene>
    <name evidence="1" type="ORF">T190607A01A_20185</name>
</gene>
<dbReference type="EMBL" id="CAXIXY010000004">
    <property type="protein sequence ID" value="CAL2083734.1"/>
    <property type="molecule type" value="Genomic_DNA"/>
</dbReference>
<sequence length="258" mass="29494">MKKIYITFLVLITVFISCNQEEDFIESSIKKEENFFRANAKSVKSGGSFAANYIDPLESKLHWASFLVIQTLLKHQETRAGFLTVYNGLLQNNKVIKLEQLLDFNNPDLTLFIQKFEIEFLYYRENPPCIERPEGDVQPETEGPTGNPHQAVNFFDLYVNYLLEDDCIEIYMPNGINFEAEQGSILTMISSAHPLTNASSNEAIQSNGHCSDTEFIMLDENTLGNVIIARPYRPQGIYKKCTYSNYSSIEDFTDFLSN</sequence>